<name>A0ACB9YVG9_9PEZI</name>
<organism evidence="1 2">
    <name type="scientific">Hypoxylon rubiginosum</name>
    <dbReference type="NCBI Taxonomy" id="110542"/>
    <lineage>
        <taxon>Eukaryota</taxon>
        <taxon>Fungi</taxon>
        <taxon>Dikarya</taxon>
        <taxon>Ascomycota</taxon>
        <taxon>Pezizomycotina</taxon>
        <taxon>Sordariomycetes</taxon>
        <taxon>Xylariomycetidae</taxon>
        <taxon>Xylariales</taxon>
        <taxon>Hypoxylaceae</taxon>
        <taxon>Hypoxylon</taxon>
    </lineage>
</organism>
<protein>
    <submittedName>
        <fullName evidence="1">Uncharacterized protein</fullName>
    </submittedName>
</protein>
<evidence type="ECO:0000313" key="1">
    <source>
        <dbReference type="EMBL" id="KAI4862948.1"/>
    </source>
</evidence>
<evidence type="ECO:0000313" key="2">
    <source>
        <dbReference type="Proteomes" id="UP001497700"/>
    </source>
</evidence>
<keyword evidence="2" id="KW-1185">Reference proteome</keyword>
<comment type="caution">
    <text evidence="1">The sequence shown here is derived from an EMBL/GenBank/DDBJ whole genome shotgun (WGS) entry which is preliminary data.</text>
</comment>
<sequence>MFTVAKPRMDLYVLVSDCFIVYLLWFTGLLRGLSLPIFCDSHSLFAAFGELYNTVKHDLNTQTYQHTYISTMLHIVYCMYVRAKRGSRERPKTDIEWTRGGVFNTYNHGCHIASVYVGMHV</sequence>
<dbReference type="Proteomes" id="UP001497700">
    <property type="component" value="Unassembled WGS sequence"/>
</dbReference>
<gene>
    <name evidence="1" type="ORF">F4820DRAFT_428813</name>
</gene>
<dbReference type="EMBL" id="MU393515">
    <property type="protein sequence ID" value="KAI4862948.1"/>
    <property type="molecule type" value="Genomic_DNA"/>
</dbReference>
<proteinExistence type="predicted"/>
<accession>A0ACB9YVG9</accession>
<reference evidence="1 2" key="1">
    <citation type="journal article" date="2022" name="New Phytol.">
        <title>Ecological generalism drives hyperdiversity of secondary metabolite gene clusters in xylarialean endophytes.</title>
        <authorList>
            <person name="Franco M.E.E."/>
            <person name="Wisecaver J.H."/>
            <person name="Arnold A.E."/>
            <person name="Ju Y.M."/>
            <person name="Slot J.C."/>
            <person name="Ahrendt S."/>
            <person name="Moore L.P."/>
            <person name="Eastman K.E."/>
            <person name="Scott K."/>
            <person name="Konkel Z."/>
            <person name="Mondo S.J."/>
            <person name="Kuo A."/>
            <person name="Hayes R.D."/>
            <person name="Haridas S."/>
            <person name="Andreopoulos B."/>
            <person name="Riley R."/>
            <person name="LaButti K."/>
            <person name="Pangilinan J."/>
            <person name="Lipzen A."/>
            <person name="Amirebrahimi M."/>
            <person name="Yan J."/>
            <person name="Adam C."/>
            <person name="Keymanesh K."/>
            <person name="Ng V."/>
            <person name="Louie K."/>
            <person name="Northen T."/>
            <person name="Drula E."/>
            <person name="Henrissat B."/>
            <person name="Hsieh H.M."/>
            <person name="Youens-Clark K."/>
            <person name="Lutzoni F."/>
            <person name="Miadlikowska J."/>
            <person name="Eastwood D.C."/>
            <person name="Hamelin R.C."/>
            <person name="Grigoriev I.V."/>
            <person name="U'Ren J.M."/>
        </authorList>
    </citation>
    <scope>NUCLEOTIDE SEQUENCE [LARGE SCALE GENOMIC DNA]</scope>
    <source>
        <strain evidence="1 2">CBS 119005</strain>
    </source>
</reference>